<dbReference type="Proteomes" id="UP000259273">
    <property type="component" value="Unassembled WGS sequence"/>
</dbReference>
<gene>
    <name evidence="3" type="ORF">DCP75_19190</name>
</gene>
<evidence type="ECO:0008006" key="5">
    <source>
        <dbReference type="Google" id="ProtNLM"/>
    </source>
</evidence>
<dbReference type="AlphaFoldDB" id="A0A3C1KTB8"/>
<accession>A0A3C1KTB8</accession>
<feature type="transmembrane region" description="Helical" evidence="2">
    <location>
        <begin position="25"/>
        <end position="47"/>
    </location>
</feature>
<keyword evidence="2" id="KW-1133">Transmembrane helix</keyword>
<evidence type="ECO:0000313" key="3">
    <source>
        <dbReference type="EMBL" id="HAN29801.1"/>
    </source>
</evidence>
<proteinExistence type="predicted"/>
<comment type="caution">
    <text evidence="3">The sequence shown here is derived from an EMBL/GenBank/DDBJ whole genome shotgun (WGS) entry which is preliminary data.</text>
</comment>
<keyword evidence="2" id="KW-0472">Membrane</keyword>
<dbReference type="STRING" id="1121937.GCA_000423125_01788"/>
<sequence>MRLDAVLKHFGVQHEPQRTERRVELAVLVLALVLLLQLAWFLLGVLLPPSPEPIEPTDASLTVADRIAGRLLDSGDSAELRERPLFWAGRRPVDISAAAVAEAPEEKVSQLKGVRLLGIFGVGDVGGIIVRAEGKQQRLAVGESLQGWTLQSMDGTGATLVSATGGEERLTLERVHGARSVQAEPPTGPDAKAPRTGPGPQSGDGADELTLGGRR</sequence>
<protein>
    <recommendedName>
        <fullName evidence="5">Type II secretion system protein GspC N-terminal domain-containing protein</fullName>
    </recommendedName>
</protein>
<name>A0A3C1KTB8_9GAMM</name>
<keyword evidence="2" id="KW-0812">Transmembrane</keyword>
<dbReference type="EMBL" id="DMND01000259">
    <property type="protein sequence ID" value="HAN29801.1"/>
    <property type="molecule type" value="Genomic_DNA"/>
</dbReference>
<evidence type="ECO:0000313" key="4">
    <source>
        <dbReference type="Proteomes" id="UP000259273"/>
    </source>
</evidence>
<feature type="region of interest" description="Disordered" evidence="1">
    <location>
        <begin position="176"/>
        <end position="215"/>
    </location>
</feature>
<evidence type="ECO:0000256" key="2">
    <source>
        <dbReference type="SAM" id="Phobius"/>
    </source>
</evidence>
<reference evidence="3 4" key="1">
    <citation type="journal article" date="2018" name="Nat. Biotechnol.">
        <title>A standardized bacterial taxonomy based on genome phylogeny substantially revises the tree of life.</title>
        <authorList>
            <person name="Parks D.H."/>
            <person name="Chuvochina M."/>
            <person name="Waite D.W."/>
            <person name="Rinke C."/>
            <person name="Skarshewski A."/>
            <person name="Chaumeil P.A."/>
            <person name="Hugenholtz P."/>
        </authorList>
    </citation>
    <scope>NUCLEOTIDE SEQUENCE [LARGE SCALE GENOMIC DNA]</scope>
    <source>
        <strain evidence="3">UBA9158</strain>
    </source>
</reference>
<evidence type="ECO:0000256" key="1">
    <source>
        <dbReference type="SAM" id="MobiDB-lite"/>
    </source>
</evidence>
<organism evidence="3 4">
    <name type="scientific">Haliea salexigens</name>
    <dbReference type="NCBI Taxonomy" id="287487"/>
    <lineage>
        <taxon>Bacteria</taxon>
        <taxon>Pseudomonadati</taxon>
        <taxon>Pseudomonadota</taxon>
        <taxon>Gammaproteobacteria</taxon>
        <taxon>Cellvibrionales</taxon>
        <taxon>Halieaceae</taxon>
        <taxon>Haliea</taxon>
    </lineage>
</organism>